<reference evidence="1 2" key="1">
    <citation type="submission" date="2021-04" db="EMBL/GenBank/DDBJ databases">
        <title>Whole genome sequence of Jiella sp. KSK16Y-1.</title>
        <authorList>
            <person name="Tuo L."/>
        </authorList>
    </citation>
    <scope>NUCLEOTIDE SEQUENCE [LARGE SCALE GENOMIC DNA]</scope>
    <source>
        <strain evidence="1 2">KSK16Y-1</strain>
    </source>
</reference>
<evidence type="ECO:0008006" key="3">
    <source>
        <dbReference type="Google" id="ProtNLM"/>
    </source>
</evidence>
<dbReference type="Proteomes" id="UP000678276">
    <property type="component" value="Unassembled WGS sequence"/>
</dbReference>
<evidence type="ECO:0000313" key="1">
    <source>
        <dbReference type="EMBL" id="MBP0614176.1"/>
    </source>
</evidence>
<name>A0ABS4BBR8_9HYPH</name>
<sequence length="203" mass="22315">MVAGFFTFGARLVAVLGIVLSSALPAVTAPALPAGWLAGPDEDAVIEIGQRFDCSGPGCPADLSCLYALGPPRPPGSWPIDTDFMLDQTLMPWEDVEVWFVEKAKSMRQELADDPLVRSDRFEARNAPHAEDLGGREYVLRNYRMASTGRTFDLDAYLWSKKGRLRIAFCLRPSGGDRVRMVLPAVKDLLAYLRARDDTPAAN</sequence>
<comment type="caution">
    <text evidence="1">The sequence shown here is derived from an EMBL/GenBank/DDBJ whole genome shotgun (WGS) entry which is preliminary data.</text>
</comment>
<dbReference type="EMBL" id="JAGJCF010000001">
    <property type="protein sequence ID" value="MBP0614176.1"/>
    <property type="molecule type" value="Genomic_DNA"/>
</dbReference>
<protein>
    <recommendedName>
        <fullName evidence="3">DUF1795 domain-containing protein</fullName>
    </recommendedName>
</protein>
<accession>A0ABS4BBR8</accession>
<organism evidence="1 2">
    <name type="scientific">Jiella mangrovi</name>
    <dbReference type="NCBI Taxonomy" id="2821407"/>
    <lineage>
        <taxon>Bacteria</taxon>
        <taxon>Pseudomonadati</taxon>
        <taxon>Pseudomonadota</taxon>
        <taxon>Alphaproteobacteria</taxon>
        <taxon>Hyphomicrobiales</taxon>
        <taxon>Aurantimonadaceae</taxon>
        <taxon>Jiella</taxon>
    </lineage>
</organism>
<dbReference type="RefSeq" id="WP_209592582.1">
    <property type="nucleotide sequence ID" value="NZ_JAGJCF010000001.1"/>
</dbReference>
<evidence type="ECO:0000313" key="2">
    <source>
        <dbReference type="Proteomes" id="UP000678276"/>
    </source>
</evidence>
<keyword evidence="2" id="KW-1185">Reference proteome</keyword>
<gene>
    <name evidence="1" type="ORF">J6595_01050</name>
</gene>
<proteinExistence type="predicted"/>